<feature type="region of interest" description="Disordered" evidence="1">
    <location>
        <begin position="88"/>
        <end position="146"/>
    </location>
</feature>
<feature type="signal peptide" evidence="2">
    <location>
        <begin position="1"/>
        <end position="24"/>
    </location>
</feature>
<feature type="compositionally biased region" description="Basic and acidic residues" evidence="1">
    <location>
        <begin position="104"/>
        <end position="121"/>
    </location>
</feature>
<evidence type="ECO:0000256" key="1">
    <source>
        <dbReference type="SAM" id="MobiDB-lite"/>
    </source>
</evidence>
<protein>
    <submittedName>
        <fullName evidence="3">Uncharacterized protein</fullName>
    </submittedName>
</protein>
<feature type="compositionally biased region" description="Basic residues" evidence="1">
    <location>
        <begin position="122"/>
        <end position="146"/>
    </location>
</feature>
<proteinExistence type="predicted"/>
<keyword evidence="4" id="KW-1185">Reference proteome</keyword>
<evidence type="ECO:0000256" key="2">
    <source>
        <dbReference type="SAM" id="SignalP"/>
    </source>
</evidence>
<reference evidence="4" key="1">
    <citation type="submission" date="2012-06" db="EMBL/GenBank/DDBJ databases">
        <title>Complete sequence of chromosome of Desulfomonile tiedjei DSM 6799.</title>
        <authorList>
            <person name="Lucas S."/>
            <person name="Copeland A."/>
            <person name="Lapidus A."/>
            <person name="Glavina del Rio T."/>
            <person name="Dalin E."/>
            <person name="Tice H."/>
            <person name="Bruce D."/>
            <person name="Goodwin L."/>
            <person name="Pitluck S."/>
            <person name="Peters L."/>
            <person name="Ovchinnikova G."/>
            <person name="Zeytun A."/>
            <person name="Lu M."/>
            <person name="Kyrpides N."/>
            <person name="Mavromatis K."/>
            <person name="Ivanova N."/>
            <person name="Brettin T."/>
            <person name="Detter J.C."/>
            <person name="Han C."/>
            <person name="Larimer F."/>
            <person name="Land M."/>
            <person name="Hauser L."/>
            <person name="Markowitz V."/>
            <person name="Cheng J.-F."/>
            <person name="Hugenholtz P."/>
            <person name="Woyke T."/>
            <person name="Wu D."/>
            <person name="Spring S."/>
            <person name="Schroeder M."/>
            <person name="Brambilla E."/>
            <person name="Klenk H.-P."/>
            <person name="Eisen J.A."/>
        </authorList>
    </citation>
    <scope>NUCLEOTIDE SEQUENCE [LARGE SCALE GENOMIC DNA]</scope>
    <source>
        <strain evidence="4">ATCC 49306 / DSM 6799 / DCB-1</strain>
    </source>
</reference>
<dbReference type="AlphaFoldDB" id="I4C9U0"/>
<dbReference type="KEGG" id="dti:Desti_3686"/>
<sequence>MRSTFLVATLCVALIMAFGGSAQAVGLYTVGKEDCNCSPLTANGIVPDTLNKMYLALLIPEISGVLDKVAIELKGMFDQIGKPPTVEAAVIGETPESKSTVTPEKSKEEKPAIEKKTDTKEKKSRLQSKADQKKKKKRVKVPSRVM</sequence>
<feature type="chain" id="PRO_5003687234" evidence="2">
    <location>
        <begin position="25"/>
        <end position="146"/>
    </location>
</feature>
<name>I4C9U0_DESTA</name>
<accession>I4C9U0</accession>
<keyword evidence="2" id="KW-0732">Signal</keyword>
<evidence type="ECO:0000313" key="4">
    <source>
        <dbReference type="Proteomes" id="UP000006055"/>
    </source>
</evidence>
<dbReference type="EMBL" id="CP003360">
    <property type="protein sequence ID" value="AFM26331.1"/>
    <property type="molecule type" value="Genomic_DNA"/>
</dbReference>
<evidence type="ECO:0000313" key="3">
    <source>
        <dbReference type="EMBL" id="AFM26331.1"/>
    </source>
</evidence>
<dbReference type="Proteomes" id="UP000006055">
    <property type="component" value="Chromosome"/>
</dbReference>
<dbReference type="HOGENOM" id="CLU_1774420_0_0_7"/>
<gene>
    <name evidence="3" type="ordered locus">Desti_3686</name>
</gene>
<organism evidence="3 4">
    <name type="scientific">Desulfomonile tiedjei (strain ATCC 49306 / DSM 6799 / DCB-1)</name>
    <dbReference type="NCBI Taxonomy" id="706587"/>
    <lineage>
        <taxon>Bacteria</taxon>
        <taxon>Pseudomonadati</taxon>
        <taxon>Thermodesulfobacteriota</taxon>
        <taxon>Desulfomonilia</taxon>
        <taxon>Desulfomonilales</taxon>
        <taxon>Desulfomonilaceae</taxon>
        <taxon>Desulfomonile</taxon>
    </lineage>
</organism>
<dbReference type="RefSeq" id="WP_014811459.1">
    <property type="nucleotide sequence ID" value="NC_018025.1"/>
</dbReference>